<gene>
    <name evidence="2" type="ORF">LZC94_12250</name>
</gene>
<protein>
    <submittedName>
        <fullName evidence="2">Uncharacterized protein</fullName>
    </submittedName>
</protein>
<dbReference type="EMBL" id="CP089984">
    <property type="protein sequence ID" value="WXB18019.1"/>
    <property type="molecule type" value="Genomic_DNA"/>
</dbReference>
<feature type="compositionally biased region" description="Low complexity" evidence="1">
    <location>
        <begin position="1"/>
        <end position="24"/>
    </location>
</feature>
<sequence>MASIACGACGGSSSSGNGGDVSPDGGPGAPPSGGKINATSTNAERQGLCSLIESKKCEAYQGKAGNCLADHGRAAGCFVRTVRDCVAQLATCESENYDGCMTEGIRACDPNTPDYVQRCFEKNEACHSTQRVKDACTLLAALDDEGRAIGAGCVAGSCSALDKCLNELTP</sequence>
<dbReference type="RefSeq" id="WP_394827659.1">
    <property type="nucleotide sequence ID" value="NZ_CP089984.1"/>
</dbReference>
<dbReference type="Proteomes" id="UP001370348">
    <property type="component" value="Chromosome"/>
</dbReference>
<feature type="region of interest" description="Disordered" evidence="1">
    <location>
        <begin position="1"/>
        <end position="37"/>
    </location>
</feature>
<name>A0ABZ2M444_9BACT</name>
<evidence type="ECO:0000256" key="1">
    <source>
        <dbReference type="SAM" id="MobiDB-lite"/>
    </source>
</evidence>
<evidence type="ECO:0000313" key="2">
    <source>
        <dbReference type="EMBL" id="WXB18019.1"/>
    </source>
</evidence>
<keyword evidence="3" id="KW-1185">Reference proteome</keyword>
<proteinExistence type="predicted"/>
<evidence type="ECO:0000313" key="3">
    <source>
        <dbReference type="Proteomes" id="UP001370348"/>
    </source>
</evidence>
<accession>A0ABZ2M444</accession>
<reference evidence="2 3" key="1">
    <citation type="submission" date="2021-12" db="EMBL/GenBank/DDBJ databases">
        <title>Discovery of the Pendulisporaceae a myxobacterial family with distinct sporulation behavior and unique specialized metabolism.</title>
        <authorList>
            <person name="Garcia R."/>
            <person name="Popoff A."/>
            <person name="Bader C.D."/>
            <person name="Loehr J."/>
            <person name="Walesch S."/>
            <person name="Walt C."/>
            <person name="Boldt J."/>
            <person name="Bunk B."/>
            <person name="Haeckl F.J.F.P.J."/>
            <person name="Gunesch A.P."/>
            <person name="Birkelbach J."/>
            <person name="Nuebel U."/>
            <person name="Pietschmann T."/>
            <person name="Bach T."/>
            <person name="Mueller R."/>
        </authorList>
    </citation>
    <scope>NUCLEOTIDE SEQUENCE [LARGE SCALE GENOMIC DNA]</scope>
    <source>
        <strain evidence="2 3">MSr11954</strain>
    </source>
</reference>
<organism evidence="2 3">
    <name type="scientific">Pendulispora albinea</name>
    <dbReference type="NCBI Taxonomy" id="2741071"/>
    <lineage>
        <taxon>Bacteria</taxon>
        <taxon>Pseudomonadati</taxon>
        <taxon>Myxococcota</taxon>
        <taxon>Myxococcia</taxon>
        <taxon>Myxococcales</taxon>
        <taxon>Sorangiineae</taxon>
        <taxon>Pendulisporaceae</taxon>
        <taxon>Pendulispora</taxon>
    </lineage>
</organism>